<sequence>MERGVSEEEFEQIPGRIAFTAINTHLVSNGLSHILILFAFCKLLVEESLSACRLTCFPPIPATPYPALSRVFFLFLLLRHTTASRCYPFKPPPMQSEGPLSPICCCPIQIFFVIASINNYFVIRPLPWVDSRRAVRPLLCFRCPMHLLQCVCGEGFVRVDDLPHLYPLPS</sequence>
<name>A0ABU6T5X1_9FABA</name>
<dbReference type="EMBL" id="JASCZI010090651">
    <property type="protein sequence ID" value="MED6144076.1"/>
    <property type="molecule type" value="Genomic_DNA"/>
</dbReference>
<accession>A0ABU6T5X1</accession>
<reference evidence="1 2" key="1">
    <citation type="journal article" date="2023" name="Plants (Basel)">
        <title>Bridging the Gap: Combining Genomics and Transcriptomics Approaches to Understand Stylosanthes scabra, an Orphan Legume from the Brazilian Caatinga.</title>
        <authorList>
            <person name="Ferreira-Neto J.R.C."/>
            <person name="da Silva M.D."/>
            <person name="Binneck E."/>
            <person name="de Melo N.F."/>
            <person name="da Silva R.H."/>
            <person name="de Melo A.L.T.M."/>
            <person name="Pandolfi V."/>
            <person name="Bustamante F.O."/>
            <person name="Brasileiro-Vidal A.C."/>
            <person name="Benko-Iseppon A.M."/>
        </authorList>
    </citation>
    <scope>NUCLEOTIDE SEQUENCE [LARGE SCALE GENOMIC DNA]</scope>
    <source>
        <tissue evidence="1">Leaves</tissue>
    </source>
</reference>
<evidence type="ECO:0000313" key="1">
    <source>
        <dbReference type="EMBL" id="MED6144076.1"/>
    </source>
</evidence>
<dbReference type="Proteomes" id="UP001341840">
    <property type="component" value="Unassembled WGS sequence"/>
</dbReference>
<keyword evidence="2" id="KW-1185">Reference proteome</keyword>
<comment type="caution">
    <text evidence="1">The sequence shown here is derived from an EMBL/GenBank/DDBJ whole genome shotgun (WGS) entry which is preliminary data.</text>
</comment>
<proteinExistence type="predicted"/>
<organism evidence="1 2">
    <name type="scientific">Stylosanthes scabra</name>
    <dbReference type="NCBI Taxonomy" id="79078"/>
    <lineage>
        <taxon>Eukaryota</taxon>
        <taxon>Viridiplantae</taxon>
        <taxon>Streptophyta</taxon>
        <taxon>Embryophyta</taxon>
        <taxon>Tracheophyta</taxon>
        <taxon>Spermatophyta</taxon>
        <taxon>Magnoliopsida</taxon>
        <taxon>eudicotyledons</taxon>
        <taxon>Gunneridae</taxon>
        <taxon>Pentapetalae</taxon>
        <taxon>rosids</taxon>
        <taxon>fabids</taxon>
        <taxon>Fabales</taxon>
        <taxon>Fabaceae</taxon>
        <taxon>Papilionoideae</taxon>
        <taxon>50 kb inversion clade</taxon>
        <taxon>dalbergioids sensu lato</taxon>
        <taxon>Dalbergieae</taxon>
        <taxon>Pterocarpus clade</taxon>
        <taxon>Stylosanthes</taxon>
    </lineage>
</organism>
<evidence type="ECO:0000313" key="2">
    <source>
        <dbReference type="Proteomes" id="UP001341840"/>
    </source>
</evidence>
<protein>
    <submittedName>
        <fullName evidence="1">Uncharacterized protein</fullName>
    </submittedName>
</protein>
<gene>
    <name evidence="1" type="ORF">PIB30_012163</name>
</gene>